<gene>
    <name evidence="2" type="ORF">DD924_05410</name>
    <name evidence="3" type="ORF">DV961_04515</name>
</gene>
<evidence type="ECO:0000313" key="3">
    <source>
        <dbReference type="EMBL" id="REA82613.1"/>
    </source>
</evidence>
<reference evidence="2 4" key="1">
    <citation type="journal article" date="2018" name="Vet. Microbiol.">
        <title>Clonal diversity and geographic distribution of methicillin-resistant Staphylococcus pseudintermedius from Australian animals: Discovery of novel sequence types.</title>
        <authorList>
            <person name="Worthing K.A."/>
            <person name="Abraham S."/>
            <person name="Coombs G.W."/>
            <person name="Pang S."/>
            <person name="Saputra S."/>
            <person name="Jordan D."/>
            <person name="Trott D.J."/>
            <person name="Norris J.M."/>
        </authorList>
    </citation>
    <scope>NUCLEOTIDE SEQUENCE [LARGE SCALE GENOMIC DNA]</scope>
    <source>
        <strain evidence="2 4">ST71 3</strain>
    </source>
</reference>
<dbReference type="InterPro" id="IPR008407">
    <property type="entry name" value="Brnchd-chn_aa_trnsp_AzlD"/>
</dbReference>
<keyword evidence="1" id="KW-0812">Transmembrane</keyword>
<dbReference type="AlphaFoldDB" id="A0A166QTP0"/>
<dbReference type="Pfam" id="PF05437">
    <property type="entry name" value="AzlD"/>
    <property type="match status" value="1"/>
</dbReference>
<protein>
    <submittedName>
        <fullName evidence="3">AzlD domain-containing protein</fullName>
    </submittedName>
</protein>
<feature type="transmembrane region" description="Helical" evidence="1">
    <location>
        <begin position="63"/>
        <end position="82"/>
    </location>
</feature>
<feature type="transmembrane region" description="Helical" evidence="1">
    <location>
        <begin position="6"/>
        <end position="27"/>
    </location>
</feature>
<proteinExistence type="predicted"/>
<keyword evidence="1" id="KW-1133">Transmembrane helix</keyword>
<evidence type="ECO:0000256" key="1">
    <source>
        <dbReference type="SAM" id="Phobius"/>
    </source>
</evidence>
<accession>A0A166QTP0</accession>
<dbReference type="STRING" id="937773.SPSINT_2441"/>
<feature type="transmembrane region" description="Helical" evidence="1">
    <location>
        <begin position="39"/>
        <end position="57"/>
    </location>
</feature>
<evidence type="ECO:0000313" key="2">
    <source>
        <dbReference type="EMBL" id="PWZ98926.1"/>
    </source>
</evidence>
<evidence type="ECO:0000313" key="4">
    <source>
        <dbReference type="Proteomes" id="UP000246351"/>
    </source>
</evidence>
<feature type="transmembrane region" description="Helical" evidence="1">
    <location>
        <begin position="89"/>
        <end position="107"/>
    </location>
</feature>
<dbReference type="RefSeq" id="WP_014612672.1">
    <property type="nucleotide sequence ID" value="NZ_BAAFHP010000016.1"/>
</dbReference>
<name>A0A166QTP0_STAPS</name>
<dbReference type="GeneID" id="93824090"/>
<evidence type="ECO:0000313" key="5">
    <source>
        <dbReference type="Proteomes" id="UP000256409"/>
    </source>
</evidence>
<sequence>MSMYVFWTIFLAGLGTLLIRITPFVMISRMELSDKVLKWLTFIPITLFTALVVDGFIQQQEGMMGYTLNWHFIIALIPTLIIAFWTRRLTITVIVGMVSVALLRIIGLF</sequence>
<comment type="caution">
    <text evidence="3">The sequence shown here is derived from an EMBL/GenBank/DDBJ whole genome shotgun (WGS) entry which is preliminary data.</text>
</comment>
<organism evidence="3 5">
    <name type="scientific">Staphylococcus pseudintermedius</name>
    <dbReference type="NCBI Taxonomy" id="283734"/>
    <lineage>
        <taxon>Bacteria</taxon>
        <taxon>Bacillati</taxon>
        <taxon>Bacillota</taxon>
        <taxon>Bacilli</taxon>
        <taxon>Bacillales</taxon>
        <taxon>Staphylococcaceae</taxon>
        <taxon>Staphylococcus</taxon>
        <taxon>Staphylococcus intermedius group</taxon>
    </lineage>
</organism>
<reference evidence="5" key="3">
    <citation type="journal article" date="2018" name="Vet. Microbiol.">
        <title>Molecular epidemiology of methicillin-resistant staphylococci amongst veterinary personnel, personnel-owned pets, patients and the hospital environment of two companion animal veterinary hospitals.</title>
        <authorList>
            <person name="Worthing K.A."/>
            <person name="Brown J."/>
            <person name="Gerber L."/>
            <person name="Abraham S."/>
            <person name="Trott D."/>
            <person name="Norris J.M."/>
        </authorList>
    </citation>
    <scope>NUCLEOTIDE SEQUENCE [LARGE SCALE GENOMIC DNA]</scope>
    <source>
        <strain evidence="5">ST496-2</strain>
    </source>
</reference>
<dbReference type="eggNOG" id="COG4392">
    <property type="taxonomic scope" value="Bacteria"/>
</dbReference>
<reference evidence="3" key="2">
    <citation type="journal article" date="2018" name="Vet. Microbiol.">
        <title>Methicillin-resistant staphylococci amongst veterinary personnel, personnel-owned pets, patients and the hospital environment of two small animal veterinary hospitals.</title>
        <authorList>
            <person name="Worthing K.A."/>
            <person name="Brown J."/>
            <person name="Gerber L."/>
            <person name="Abraham S."/>
            <person name="Trott D."/>
            <person name="Norris J.M."/>
        </authorList>
    </citation>
    <scope>NUCLEOTIDE SEQUENCE</scope>
    <source>
        <strain evidence="3">ST496-2</strain>
    </source>
</reference>
<dbReference type="Proteomes" id="UP000246351">
    <property type="component" value="Unassembled WGS sequence"/>
</dbReference>
<dbReference type="EMBL" id="QEIV01000443">
    <property type="protein sequence ID" value="PWZ98926.1"/>
    <property type="molecule type" value="Genomic_DNA"/>
</dbReference>
<keyword evidence="1" id="KW-0472">Membrane</keyword>
<dbReference type="OrthoDB" id="7870017at2"/>
<dbReference type="EMBL" id="QQPC01000026">
    <property type="protein sequence ID" value="REA82613.1"/>
    <property type="molecule type" value="Genomic_DNA"/>
</dbReference>
<dbReference type="Proteomes" id="UP000256409">
    <property type="component" value="Unassembled WGS sequence"/>
</dbReference>